<reference evidence="2 3" key="1">
    <citation type="submission" date="2017-08" db="EMBL/GenBank/DDBJ databases">
        <title>Infants hospitalized years apart are colonized by the same room-sourced microbial strains.</title>
        <authorList>
            <person name="Brooks B."/>
            <person name="Olm M.R."/>
            <person name="Firek B.A."/>
            <person name="Baker R."/>
            <person name="Thomas B.C."/>
            <person name="Morowitz M.J."/>
            <person name="Banfield J.F."/>
        </authorList>
    </citation>
    <scope>NUCLEOTIDE SEQUENCE [LARGE SCALE GENOMIC DNA]</scope>
    <source>
        <strain evidence="2">S2_005_003_R2_41</strain>
    </source>
</reference>
<gene>
    <name evidence="2" type="ORF">DI563_04590</name>
</gene>
<dbReference type="SUPFAM" id="SSF51556">
    <property type="entry name" value="Metallo-dependent hydrolases"/>
    <property type="match status" value="1"/>
</dbReference>
<comment type="caution">
    <text evidence="2">The sequence shown here is derived from an EMBL/GenBank/DDBJ whole genome shotgun (WGS) entry which is preliminary data.</text>
</comment>
<dbReference type="InterPro" id="IPR006680">
    <property type="entry name" value="Amidohydro-rel"/>
</dbReference>
<proteinExistence type="predicted"/>
<dbReference type="PANTHER" id="PTHR35563:SF2">
    <property type="entry name" value="BARREL METAL-DEPENDENT HYDROLASE, PUTATIVE (AFU_ORTHOLOGUE AFUA_1G16240)-RELATED"/>
    <property type="match status" value="1"/>
</dbReference>
<dbReference type="InterPro" id="IPR032466">
    <property type="entry name" value="Metal_Hydrolase"/>
</dbReference>
<dbReference type="Gene3D" id="3.20.20.140">
    <property type="entry name" value="Metal-dependent hydrolases"/>
    <property type="match status" value="1"/>
</dbReference>
<feature type="domain" description="Amidohydrolase-related" evidence="1">
    <location>
        <begin position="31"/>
        <end position="289"/>
    </location>
</feature>
<evidence type="ECO:0000259" key="1">
    <source>
        <dbReference type="Pfam" id="PF04909"/>
    </source>
</evidence>
<dbReference type="PANTHER" id="PTHR35563">
    <property type="entry name" value="BARREL METAL-DEPENDENT HYDROLASE, PUTATIVE (AFU_ORTHOLOGUE AFUA_1G16240)-RELATED"/>
    <property type="match status" value="1"/>
</dbReference>
<evidence type="ECO:0000313" key="2">
    <source>
        <dbReference type="EMBL" id="PZQ77188.1"/>
    </source>
</evidence>
<name>A0A2W5QIY8_VARPD</name>
<dbReference type="GO" id="GO:0016787">
    <property type="term" value="F:hydrolase activity"/>
    <property type="evidence" value="ECO:0007669"/>
    <property type="project" value="UniProtKB-KW"/>
</dbReference>
<dbReference type="EMBL" id="QFPP01000028">
    <property type="protein sequence ID" value="PZQ77188.1"/>
    <property type="molecule type" value="Genomic_DNA"/>
</dbReference>
<protein>
    <submittedName>
        <fullName evidence="2">2-pyrone-4,6-dicarboxylate hydrolase</fullName>
    </submittedName>
</protein>
<dbReference type="Proteomes" id="UP000249135">
    <property type="component" value="Unassembled WGS sequence"/>
</dbReference>
<dbReference type="AlphaFoldDB" id="A0A2W5QIY8"/>
<keyword evidence="2" id="KW-0378">Hydrolase</keyword>
<evidence type="ECO:0000313" key="3">
    <source>
        <dbReference type="Proteomes" id="UP000249135"/>
    </source>
</evidence>
<sequence length="290" mass="32049">MAIHEADGDVARAPHTTGIDPPAFPVPAGACDCHMHVFDSRLPFAPGRVLKHSDASMDDYRLLQERLGLERHVIVQPSGYGRDHRVLLGSLRASRGRAKGIAVIDPSATAEELEVLRANGVVGVRFNLVQAGATDESMLEDVARLIQPLGWHIQLHLATADLARLEERLLALPVPIVLDHFARVHVDAPVANHAEATAWRLLRSGKVWLKLSAPYIASPRSSAYADLDVFVRRLADSHLDRLLWGTDWPHVTESRKPDDAVLMNLLGRWLSQDEIRQVLVANPAMRYGFA</sequence>
<accession>A0A2W5QIY8</accession>
<organism evidence="2 3">
    <name type="scientific">Variovorax paradoxus</name>
    <dbReference type="NCBI Taxonomy" id="34073"/>
    <lineage>
        <taxon>Bacteria</taxon>
        <taxon>Pseudomonadati</taxon>
        <taxon>Pseudomonadota</taxon>
        <taxon>Betaproteobacteria</taxon>
        <taxon>Burkholderiales</taxon>
        <taxon>Comamonadaceae</taxon>
        <taxon>Variovorax</taxon>
    </lineage>
</organism>
<dbReference type="Pfam" id="PF04909">
    <property type="entry name" value="Amidohydro_2"/>
    <property type="match status" value="1"/>
</dbReference>
<dbReference type="InterPro" id="IPR052358">
    <property type="entry name" value="Aro_Compnd_Degr_Hydrolases"/>
</dbReference>